<dbReference type="NCBIfam" id="TIGR00257">
    <property type="entry name" value="IMPACT_YIGZ"/>
    <property type="match status" value="1"/>
</dbReference>
<dbReference type="Gene3D" id="3.30.230.30">
    <property type="entry name" value="Impact, N-terminal domain"/>
    <property type="match status" value="1"/>
</dbReference>
<dbReference type="STRING" id="360411.AC812_15195"/>
<dbReference type="InterPro" id="IPR023582">
    <property type="entry name" value="Impact"/>
</dbReference>
<dbReference type="Pfam" id="PF09186">
    <property type="entry name" value="DUF1949"/>
    <property type="match status" value="1"/>
</dbReference>
<dbReference type="InterPro" id="IPR015269">
    <property type="entry name" value="UPF0029_Impact_C"/>
</dbReference>
<evidence type="ECO:0000259" key="3">
    <source>
        <dbReference type="Pfam" id="PF09186"/>
    </source>
</evidence>
<comment type="caution">
    <text evidence="4">The sequence shown here is derived from an EMBL/GenBank/DDBJ whole genome shotgun (WGS) entry which is preliminary data.</text>
</comment>
<evidence type="ECO:0000256" key="1">
    <source>
        <dbReference type="ARBA" id="ARBA00007665"/>
    </source>
</evidence>
<sequence>MGKSDDTTSSEFSKTISVPANEWRAEITIVNSRFIAIAAPAFSVEDARNFIQRIRSEFADATHHVPAYLIGHGTTVIEHCNDDGEPVGTAGKPVLSVLKGSGIGNIVVVVVRYFGGTKLGSGGLVKAYQQVTKAVLAELPLAKQVKACELVCIVGYSDYQKVRRLIENKDGEVIEENFTDRVSLKVQIPLSNLTDFERSLGDLTHGMAKVTTLKPEVMVLRPALNLAPSQPHRQ</sequence>
<dbReference type="OrthoDB" id="9813771at2"/>
<dbReference type="RefSeq" id="WP_061917160.1">
    <property type="nucleotide sequence ID" value="NZ_DF967971.1"/>
</dbReference>
<dbReference type="InterPro" id="IPR020568">
    <property type="entry name" value="Ribosomal_Su5_D2-typ_SF"/>
</dbReference>
<feature type="domain" description="UPF0029" evidence="3">
    <location>
        <begin position="152"/>
        <end position="206"/>
    </location>
</feature>
<evidence type="ECO:0000313" key="5">
    <source>
        <dbReference type="Proteomes" id="UP000050514"/>
    </source>
</evidence>
<protein>
    <recommendedName>
        <fullName evidence="6">YigZ family protein</fullName>
    </recommendedName>
</protein>
<dbReference type="EMBL" id="LGHJ01000021">
    <property type="protein sequence ID" value="KPL73130.1"/>
    <property type="molecule type" value="Genomic_DNA"/>
</dbReference>
<comment type="similarity">
    <text evidence="1">Belongs to the IMPACT family.</text>
</comment>
<evidence type="ECO:0000313" key="4">
    <source>
        <dbReference type="EMBL" id="KPL73130.1"/>
    </source>
</evidence>
<dbReference type="SUPFAM" id="SSF54211">
    <property type="entry name" value="Ribosomal protein S5 domain 2-like"/>
    <property type="match status" value="1"/>
</dbReference>
<dbReference type="Proteomes" id="UP000050514">
    <property type="component" value="Unassembled WGS sequence"/>
</dbReference>
<dbReference type="GO" id="GO:0006446">
    <property type="term" value="P:regulation of translational initiation"/>
    <property type="evidence" value="ECO:0007669"/>
    <property type="project" value="TreeGrafter"/>
</dbReference>
<evidence type="ECO:0000259" key="2">
    <source>
        <dbReference type="Pfam" id="PF01205"/>
    </source>
</evidence>
<proteinExistence type="inferred from homology"/>
<reference evidence="4 5" key="1">
    <citation type="submission" date="2015-07" db="EMBL/GenBank/DDBJ databases">
        <title>Draft genome of Bellilinea caldifistulae DSM 17877.</title>
        <authorList>
            <person name="Hemp J."/>
            <person name="Ward L.M."/>
            <person name="Pace L.A."/>
            <person name="Fischer W.W."/>
        </authorList>
    </citation>
    <scope>NUCLEOTIDE SEQUENCE [LARGE SCALE GENOMIC DNA]</scope>
    <source>
        <strain evidence="4 5">GOMI-1</strain>
    </source>
</reference>
<name>A0A0N8GLQ2_9CHLR</name>
<dbReference type="Gene3D" id="3.30.70.240">
    <property type="match status" value="1"/>
</dbReference>
<dbReference type="AlphaFoldDB" id="A0A0N8GLQ2"/>
<evidence type="ECO:0008006" key="6">
    <source>
        <dbReference type="Google" id="ProtNLM"/>
    </source>
</evidence>
<dbReference type="PANTHER" id="PTHR16301:SF20">
    <property type="entry name" value="IMPACT FAMILY MEMBER YIGZ"/>
    <property type="match status" value="1"/>
</dbReference>
<dbReference type="PROSITE" id="PS00910">
    <property type="entry name" value="UPF0029"/>
    <property type="match status" value="1"/>
</dbReference>
<dbReference type="InterPro" id="IPR036956">
    <property type="entry name" value="Impact_N_sf"/>
</dbReference>
<dbReference type="Pfam" id="PF01205">
    <property type="entry name" value="Impact_N"/>
    <property type="match status" value="1"/>
</dbReference>
<gene>
    <name evidence="4" type="ORF">AC812_15195</name>
</gene>
<dbReference type="GO" id="GO:0005737">
    <property type="term" value="C:cytoplasm"/>
    <property type="evidence" value="ECO:0007669"/>
    <property type="project" value="TreeGrafter"/>
</dbReference>
<dbReference type="InterPro" id="IPR015796">
    <property type="entry name" value="Impact_YigZ-like"/>
</dbReference>
<keyword evidence="5" id="KW-1185">Reference proteome</keyword>
<feature type="domain" description="Impact N-terminal" evidence="2">
    <location>
        <begin position="31"/>
        <end position="136"/>
    </location>
</feature>
<accession>A0A0N8GLQ2</accession>
<organism evidence="4 5">
    <name type="scientific">Bellilinea caldifistulae</name>
    <dbReference type="NCBI Taxonomy" id="360411"/>
    <lineage>
        <taxon>Bacteria</taxon>
        <taxon>Bacillati</taxon>
        <taxon>Chloroflexota</taxon>
        <taxon>Anaerolineae</taxon>
        <taxon>Anaerolineales</taxon>
        <taxon>Anaerolineaceae</taxon>
        <taxon>Bellilinea</taxon>
    </lineage>
</organism>
<dbReference type="InterPro" id="IPR020569">
    <property type="entry name" value="UPF0029_Impact_CS"/>
</dbReference>
<dbReference type="SUPFAM" id="SSF54980">
    <property type="entry name" value="EF-G C-terminal domain-like"/>
    <property type="match status" value="1"/>
</dbReference>
<dbReference type="PANTHER" id="PTHR16301">
    <property type="entry name" value="IMPACT-RELATED"/>
    <property type="match status" value="1"/>
</dbReference>
<dbReference type="InterPro" id="IPR035647">
    <property type="entry name" value="EFG_III/V"/>
</dbReference>
<dbReference type="InterPro" id="IPR001498">
    <property type="entry name" value="Impact_N"/>
</dbReference>